<evidence type="ECO:0000313" key="3">
    <source>
        <dbReference type="Proteomes" id="UP000295560"/>
    </source>
</evidence>
<proteinExistence type="predicted"/>
<feature type="region of interest" description="Disordered" evidence="1">
    <location>
        <begin position="292"/>
        <end position="321"/>
    </location>
</feature>
<evidence type="ECO:0000313" key="2">
    <source>
        <dbReference type="EMBL" id="TCK20985.1"/>
    </source>
</evidence>
<feature type="compositionally biased region" description="Basic and acidic residues" evidence="1">
    <location>
        <begin position="307"/>
        <end position="321"/>
    </location>
</feature>
<keyword evidence="3" id="KW-1185">Reference proteome</keyword>
<protein>
    <submittedName>
        <fullName evidence="2">Uncharacterized protein</fullName>
    </submittedName>
</protein>
<dbReference type="EMBL" id="SMFZ01000002">
    <property type="protein sequence ID" value="TCK20985.1"/>
    <property type="molecule type" value="Genomic_DNA"/>
</dbReference>
<name>A0A4R1HKG1_PSEEN</name>
<dbReference type="AlphaFoldDB" id="A0A4R1HKG1"/>
<comment type="caution">
    <text evidence="2">The sequence shown here is derived from an EMBL/GenBank/DDBJ whole genome shotgun (WGS) entry which is preliminary data.</text>
</comment>
<sequence length="321" mass="33802">MSIGPIDDLVRRHLDDPDAGWSVGAPGGIAEFVRNRGEPYDAGATPRGAIRIEPPEGAVAVAYRTPAGPDLGWNHAVAFCVPASATAPRRTVLTELGPDADAVRSDDRDGVLFDLGLGSPAVEACVRVPDPDVLRPFAGQPLFSSGAAALLIEQSPHRVFRGPAGRVEVFAAIPPPDGRSPDGPHTHLLPHLLGRTHPATVPVPDGTVPVAHLYPAHPGKEHDGRSRPYSPERDAAFTSLLDAFGDPALVELDRAVTEAVRDGRGPDTVDVPPSPPARATVSVTLRRLAAAEPDLPGLALWRPQRTAPDDERDPHGDRNGG</sequence>
<dbReference type="OrthoDB" id="3569535at2"/>
<dbReference type="RefSeq" id="WP_132429791.1">
    <property type="nucleotide sequence ID" value="NZ_SMFZ01000002.1"/>
</dbReference>
<dbReference type="Pfam" id="PF21973">
    <property type="entry name" value="DUF6925"/>
    <property type="match status" value="1"/>
</dbReference>
<gene>
    <name evidence="2" type="ORF">EV378_4954</name>
</gene>
<evidence type="ECO:0000256" key="1">
    <source>
        <dbReference type="SAM" id="MobiDB-lite"/>
    </source>
</evidence>
<dbReference type="Proteomes" id="UP000295560">
    <property type="component" value="Unassembled WGS sequence"/>
</dbReference>
<reference evidence="2 3" key="1">
    <citation type="submission" date="2019-03" db="EMBL/GenBank/DDBJ databases">
        <title>Sequencing the genomes of 1000 actinobacteria strains.</title>
        <authorList>
            <person name="Klenk H.-P."/>
        </authorList>
    </citation>
    <scope>NUCLEOTIDE SEQUENCE [LARGE SCALE GENOMIC DNA]</scope>
    <source>
        <strain evidence="2 3">DSM 44969</strain>
    </source>
</reference>
<accession>A0A4R1HKG1</accession>
<dbReference type="InterPro" id="IPR053838">
    <property type="entry name" value="DUF6925"/>
</dbReference>
<organism evidence="2 3">
    <name type="scientific">Pseudonocardia endophytica</name>
    <dbReference type="NCBI Taxonomy" id="401976"/>
    <lineage>
        <taxon>Bacteria</taxon>
        <taxon>Bacillati</taxon>
        <taxon>Actinomycetota</taxon>
        <taxon>Actinomycetes</taxon>
        <taxon>Pseudonocardiales</taxon>
        <taxon>Pseudonocardiaceae</taxon>
        <taxon>Pseudonocardia</taxon>
    </lineage>
</organism>